<gene>
    <name evidence="3" type="ORF">E4191_07580</name>
</gene>
<evidence type="ECO:0000313" key="4">
    <source>
        <dbReference type="Proteomes" id="UP000296374"/>
    </source>
</evidence>
<dbReference type="SUPFAM" id="SSF117782">
    <property type="entry name" value="YbjQ-like"/>
    <property type="match status" value="1"/>
</dbReference>
<dbReference type="PANTHER" id="PTHR34068">
    <property type="entry name" value="UPF0145 PROTEIN YBJQ"/>
    <property type="match status" value="1"/>
</dbReference>
<dbReference type="KEGG" id="plia:E4191_07580"/>
<organism evidence="3 4">
    <name type="scientific">Paracoccus liaowanqingii</name>
    <dbReference type="NCBI Taxonomy" id="2560053"/>
    <lineage>
        <taxon>Bacteria</taxon>
        <taxon>Pseudomonadati</taxon>
        <taxon>Pseudomonadota</taxon>
        <taxon>Alphaproteobacteria</taxon>
        <taxon>Rhodobacterales</taxon>
        <taxon>Paracoccaceae</taxon>
        <taxon>Paracoccus</taxon>
    </lineage>
</organism>
<protein>
    <recommendedName>
        <fullName evidence="2">UPF0145 protein E4191_07580</fullName>
    </recommendedName>
</protein>
<sequence length="172" mass="18456">MAECADCKIQVSYFKQVNGRCADCNNRYFAQRKLEGTHGKDEAAIIAAEQKASDEQDAKAIAAVVLTTEAATDLIVTRRIDIVTAECAFGMNAFKDLFAGVRNIVGGRSEAVQSTMRDARRTVLQELRREAHAIGANAVIGVDLDYVDLSGSGTMVMLVGSGTAVFIQAYDG</sequence>
<dbReference type="PANTHER" id="PTHR34068:SF1">
    <property type="entry name" value="UPF0145 PROTEIN YBJQ"/>
    <property type="match status" value="1"/>
</dbReference>
<dbReference type="AlphaFoldDB" id="A0A4P7HP82"/>
<dbReference type="EMBL" id="CP038439">
    <property type="protein sequence ID" value="QBX36115.1"/>
    <property type="molecule type" value="Genomic_DNA"/>
</dbReference>
<dbReference type="InterPro" id="IPR035439">
    <property type="entry name" value="UPF0145_dom_sf"/>
</dbReference>
<evidence type="ECO:0000256" key="2">
    <source>
        <dbReference type="HAMAP-Rule" id="MF_00338"/>
    </source>
</evidence>
<name>A0A4P7HP82_9RHOB</name>
<accession>A0A4P7HP82</accession>
<evidence type="ECO:0000313" key="3">
    <source>
        <dbReference type="EMBL" id="QBX36115.1"/>
    </source>
</evidence>
<evidence type="ECO:0000256" key="1">
    <source>
        <dbReference type="ARBA" id="ARBA00010751"/>
    </source>
</evidence>
<comment type="similarity">
    <text evidence="1 2">Belongs to the UPF0145 family.</text>
</comment>
<reference evidence="4" key="1">
    <citation type="submission" date="2019-03" db="EMBL/GenBank/DDBJ databases">
        <authorList>
            <person name="Li J."/>
        </authorList>
    </citation>
    <scope>NUCLEOTIDE SEQUENCE [LARGE SCALE GENOMIC DNA]</scope>
    <source>
        <strain evidence="4">2251</strain>
    </source>
</reference>
<dbReference type="Proteomes" id="UP000296374">
    <property type="component" value="Chromosome"/>
</dbReference>
<dbReference type="InterPro" id="IPR002765">
    <property type="entry name" value="UPF0145_YbjQ-like"/>
</dbReference>
<proteinExistence type="inferred from homology"/>
<dbReference type="Pfam" id="PF01906">
    <property type="entry name" value="YbjQ_1"/>
    <property type="match status" value="1"/>
</dbReference>
<dbReference type="HAMAP" id="MF_00338">
    <property type="entry name" value="UPF0145"/>
    <property type="match status" value="1"/>
</dbReference>
<dbReference type="Gene3D" id="3.30.110.70">
    <property type="entry name" value="Hypothetical protein apc22750. Chain B"/>
    <property type="match status" value="1"/>
</dbReference>